<gene>
    <name evidence="5" type="ORF">TBRA_LOCUS13027</name>
</gene>
<dbReference type="InterPro" id="IPR036770">
    <property type="entry name" value="Ankyrin_rpt-contain_sf"/>
</dbReference>
<feature type="coiled-coil region" evidence="4">
    <location>
        <begin position="431"/>
        <end position="484"/>
    </location>
</feature>
<keyword evidence="1" id="KW-0677">Repeat</keyword>
<feature type="repeat" description="ANK" evidence="3">
    <location>
        <begin position="149"/>
        <end position="186"/>
    </location>
</feature>
<dbReference type="PANTHER" id="PTHR24178">
    <property type="entry name" value="MOLTING PROTEIN MLT-4"/>
    <property type="match status" value="1"/>
</dbReference>
<evidence type="ECO:0000256" key="2">
    <source>
        <dbReference type="ARBA" id="ARBA00023043"/>
    </source>
</evidence>
<dbReference type="PROSITE" id="PS50088">
    <property type="entry name" value="ANK_REPEAT"/>
    <property type="match status" value="2"/>
</dbReference>
<evidence type="ECO:0000256" key="1">
    <source>
        <dbReference type="ARBA" id="ARBA00022737"/>
    </source>
</evidence>
<dbReference type="PANTHER" id="PTHR24178:SF41">
    <property type="entry name" value="ANKYRIN-2 ISOFORM X1"/>
    <property type="match status" value="1"/>
</dbReference>
<sequence length="631" mass="72966">MGFAPSYAMIIINIPRPPQFTGSSTSWTCRSRCRTPRPARIPSPRSAVRSSPGWLRIITRRFRFFTPTPRRREVCGPGIPYCGLWAVAGVCASFCAVAPLLPARIRGRCTALARPEKKKKKNLKFDTYVVDIKIAPCEKLPLNKRDKKKGNAALHLALEMVTKRFDITLLVDVLLLFGADPNLANDAGETPLHVLCKRDNVEYQDDDQLVKIFFEKCDKHRRRVRLDLRDGRGHTALEYAAANLLPNAVEVLLRRGADLAGFRFPSVAQFNEFIWQHYQDFHVRTACGILKVVERLEKAGYEMTRSDATTIMKIFIGNDLYMRSDDPDRYFYLQERFASKAAGIDLRIPYRVKAVEMQRLFERARTRPQRPTMSDGVPAWMNQVDFRMLNNGPITAEDFELLTRLVEMSIARETAGRRITVIVDRDQEAEVARTRRRQAEHERRRRAFQERITAQRAAGAEVEVVELEIERERLAEEARFHDQSPLLRVRIWRTPQAAPAAPAAALEAQRQYVRLLRAGELRVERTFRDLCLARPERTEELLAYEDNSRFSDPRNRYRIPLHFPRVCGVHLCEKLARGFFRRWALEPFQRLQAGGHWRLSRTCCELILKQLRNEDLWRICLAARAEGEGEE</sequence>
<proteinExistence type="predicted"/>
<dbReference type="InterPro" id="IPR002110">
    <property type="entry name" value="Ankyrin_rpt"/>
</dbReference>
<organism evidence="5 6">
    <name type="scientific">Trichogramma brassicae</name>
    <dbReference type="NCBI Taxonomy" id="86971"/>
    <lineage>
        <taxon>Eukaryota</taxon>
        <taxon>Metazoa</taxon>
        <taxon>Ecdysozoa</taxon>
        <taxon>Arthropoda</taxon>
        <taxon>Hexapoda</taxon>
        <taxon>Insecta</taxon>
        <taxon>Pterygota</taxon>
        <taxon>Neoptera</taxon>
        <taxon>Endopterygota</taxon>
        <taxon>Hymenoptera</taxon>
        <taxon>Apocrita</taxon>
        <taxon>Proctotrupomorpha</taxon>
        <taxon>Chalcidoidea</taxon>
        <taxon>Trichogrammatidae</taxon>
        <taxon>Trichogramma</taxon>
    </lineage>
</organism>
<dbReference type="Proteomes" id="UP000479190">
    <property type="component" value="Unassembled WGS sequence"/>
</dbReference>
<accession>A0A6H5IZD8</accession>
<protein>
    <submittedName>
        <fullName evidence="5">Uncharacterized protein</fullName>
    </submittedName>
</protein>
<dbReference type="Gene3D" id="1.25.40.20">
    <property type="entry name" value="Ankyrin repeat-containing domain"/>
    <property type="match status" value="1"/>
</dbReference>
<evidence type="ECO:0000313" key="6">
    <source>
        <dbReference type="Proteomes" id="UP000479190"/>
    </source>
</evidence>
<dbReference type="EMBL" id="CADCXV010001109">
    <property type="protein sequence ID" value="CAB0041355.1"/>
    <property type="molecule type" value="Genomic_DNA"/>
</dbReference>
<dbReference type="PROSITE" id="PS50297">
    <property type="entry name" value="ANK_REP_REGION"/>
    <property type="match status" value="1"/>
</dbReference>
<dbReference type="SMART" id="SM00248">
    <property type="entry name" value="ANK"/>
    <property type="match status" value="3"/>
</dbReference>
<keyword evidence="2 3" id="KW-0040">ANK repeat</keyword>
<keyword evidence="4" id="KW-0175">Coiled coil</keyword>
<evidence type="ECO:0000256" key="4">
    <source>
        <dbReference type="SAM" id="Coils"/>
    </source>
</evidence>
<evidence type="ECO:0000256" key="3">
    <source>
        <dbReference type="PROSITE-ProRule" id="PRU00023"/>
    </source>
</evidence>
<name>A0A6H5IZD8_9HYME</name>
<evidence type="ECO:0000313" key="5">
    <source>
        <dbReference type="EMBL" id="CAB0041355.1"/>
    </source>
</evidence>
<dbReference type="AlphaFoldDB" id="A0A6H5IZD8"/>
<reference evidence="5 6" key="1">
    <citation type="submission" date="2020-02" db="EMBL/GenBank/DDBJ databases">
        <authorList>
            <person name="Ferguson B K."/>
        </authorList>
    </citation>
    <scope>NUCLEOTIDE SEQUENCE [LARGE SCALE GENOMIC DNA]</scope>
</reference>
<dbReference type="Pfam" id="PF12796">
    <property type="entry name" value="Ank_2"/>
    <property type="match status" value="1"/>
</dbReference>
<keyword evidence="6" id="KW-1185">Reference proteome</keyword>
<feature type="repeat" description="ANK" evidence="3">
    <location>
        <begin position="232"/>
        <end position="259"/>
    </location>
</feature>
<dbReference type="SUPFAM" id="SSF48403">
    <property type="entry name" value="Ankyrin repeat"/>
    <property type="match status" value="1"/>
</dbReference>